<dbReference type="SUPFAM" id="SSF69360">
    <property type="entry name" value="Cell wall binding repeat"/>
    <property type="match status" value="1"/>
</dbReference>
<name>A0A1W1CC14_9ZZZZ</name>
<protein>
    <recommendedName>
        <fullName evidence="2">WG repeat-containing protein</fullName>
    </recommendedName>
</protein>
<evidence type="ECO:0008006" key="2">
    <source>
        <dbReference type="Google" id="ProtNLM"/>
    </source>
</evidence>
<dbReference type="PROSITE" id="PS51257">
    <property type="entry name" value="PROKAR_LIPOPROTEIN"/>
    <property type="match status" value="1"/>
</dbReference>
<dbReference type="EMBL" id="FPHN01000152">
    <property type="protein sequence ID" value="SFV63287.1"/>
    <property type="molecule type" value="Genomic_DNA"/>
</dbReference>
<reference evidence="1" key="1">
    <citation type="submission" date="2016-10" db="EMBL/GenBank/DDBJ databases">
        <authorList>
            <person name="de Groot N.N."/>
        </authorList>
    </citation>
    <scope>NUCLEOTIDE SEQUENCE</scope>
</reference>
<accession>A0A1W1CC14</accession>
<dbReference type="Pfam" id="PF14903">
    <property type="entry name" value="WG_beta_rep"/>
    <property type="match status" value="2"/>
</dbReference>
<organism evidence="1">
    <name type="scientific">hydrothermal vent metagenome</name>
    <dbReference type="NCBI Taxonomy" id="652676"/>
    <lineage>
        <taxon>unclassified sequences</taxon>
        <taxon>metagenomes</taxon>
        <taxon>ecological metagenomes</taxon>
    </lineage>
</organism>
<dbReference type="AlphaFoldDB" id="A0A1W1CC14"/>
<proteinExistence type="predicted"/>
<gene>
    <name evidence="1" type="ORF">MNB_SV-14-15</name>
</gene>
<sequence>MKYFLSIFILLSLIACSKNTPTPKKKNDTKASYVSKEYLKTLDFKGKELISVHIGKNFYYIHKSGKKMLTLTYDNGADEFQDGLARTRVNGKIGFFNRNLEMVLPPVYDFAFPFHKGKAEICTGCKEVSDGEHSMLDGGTWKKIDRNGLVIE</sequence>
<evidence type="ECO:0000313" key="1">
    <source>
        <dbReference type="EMBL" id="SFV63287.1"/>
    </source>
</evidence>
<dbReference type="InterPro" id="IPR032774">
    <property type="entry name" value="WG_beta_rep"/>
</dbReference>